<sequence length="492" mass="55606">MSTTADFEFYAELLKRQHAIEGTIAGYKAKIVDSERELEECLEMAPIAALSSMGQLWIFLMWRHDHSILTFPNEITSEIFLHCLPVYSDHFFAGTSRSTSDPLRAPMLLLHVCREWRSIAVSTPALWERLYLDLWNLPDGFCEADNLEQFLANWLARARARPLSLFLEVSEDDGKQGSLCTILDRLSSRTQVLKLAYVSFWIQHYEGNTPDFPLLRNLSLASSDEYMGNVALEGYPIQICSVASQLQELELDAVAPSLFAIPWETLAVFTGRCLRYDDCVDVLRQAPSLVECTLEETYPDSFTTGTPAVSHPHLKSLKVFGDCTIFRWLTLPALEKLEVDLDSDGMDESLLPFIIRSASSLLKLSSANLLPLESLSAMAALTDLTLVDLFRSNEYLDEFFRHFDRTNHPRFLPQLQVLEFTGRFPLVNTILVDALCSRSAPTQDGRARLRSFRQIWVDGTPLQFNFEQGVGLALAELAGKGMDIYIGPKRKI</sequence>
<evidence type="ECO:0000313" key="2">
    <source>
        <dbReference type="Proteomes" id="UP001218218"/>
    </source>
</evidence>
<gene>
    <name evidence="1" type="ORF">DFH08DRAFT_983808</name>
</gene>
<protein>
    <recommendedName>
        <fullName evidence="3">F-box domain-containing protein</fullName>
    </recommendedName>
</protein>
<comment type="caution">
    <text evidence="1">The sequence shown here is derived from an EMBL/GenBank/DDBJ whole genome shotgun (WGS) entry which is preliminary data.</text>
</comment>
<evidence type="ECO:0008006" key="3">
    <source>
        <dbReference type="Google" id="ProtNLM"/>
    </source>
</evidence>
<evidence type="ECO:0000313" key="1">
    <source>
        <dbReference type="EMBL" id="KAJ7369041.1"/>
    </source>
</evidence>
<accession>A0AAD7F7D9</accession>
<name>A0AAD7F7D9_9AGAR</name>
<keyword evidence="2" id="KW-1185">Reference proteome</keyword>
<dbReference type="Gene3D" id="3.80.10.10">
    <property type="entry name" value="Ribonuclease Inhibitor"/>
    <property type="match status" value="1"/>
</dbReference>
<dbReference type="Gene3D" id="1.20.1280.50">
    <property type="match status" value="1"/>
</dbReference>
<proteinExistence type="predicted"/>
<dbReference type="EMBL" id="JARIHO010000001">
    <property type="protein sequence ID" value="KAJ7369041.1"/>
    <property type="molecule type" value="Genomic_DNA"/>
</dbReference>
<reference evidence="1" key="1">
    <citation type="submission" date="2023-03" db="EMBL/GenBank/DDBJ databases">
        <title>Massive genome expansion in bonnet fungi (Mycena s.s.) driven by repeated elements and novel gene families across ecological guilds.</title>
        <authorList>
            <consortium name="Lawrence Berkeley National Laboratory"/>
            <person name="Harder C.B."/>
            <person name="Miyauchi S."/>
            <person name="Viragh M."/>
            <person name="Kuo A."/>
            <person name="Thoen E."/>
            <person name="Andreopoulos B."/>
            <person name="Lu D."/>
            <person name="Skrede I."/>
            <person name="Drula E."/>
            <person name="Henrissat B."/>
            <person name="Morin E."/>
            <person name="Kohler A."/>
            <person name="Barry K."/>
            <person name="LaButti K."/>
            <person name="Morin E."/>
            <person name="Salamov A."/>
            <person name="Lipzen A."/>
            <person name="Mereny Z."/>
            <person name="Hegedus B."/>
            <person name="Baldrian P."/>
            <person name="Stursova M."/>
            <person name="Weitz H."/>
            <person name="Taylor A."/>
            <person name="Grigoriev I.V."/>
            <person name="Nagy L.G."/>
            <person name="Martin F."/>
            <person name="Kauserud H."/>
        </authorList>
    </citation>
    <scope>NUCLEOTIDE SEQUENCE</scope>
    <source>
        <strain evidence="1">CBHHK002</strain>
    </source>
</reference>
<organism evidence="1 2">
    <name type="scientific">Mycena albidolilacea</name>
    <dbReference type="NCBI Taxonomy" id="1033008"/>
    <lineage>
        <taxon>Eukaryota</taxon>
        <taxon>Fungi</taxon>
        <taxon>Dikarya</taxon>
        <taxon>Basidiomycota</taxon>
        <taxon>Agaricomycotina</taxon>
        <taxon>Agaricomycetes</taxon>
        <taxon>Agaricomycetidae</taxon>
        <taxon>Agaricales</taxon>
        <taxon>Marasmiineae</taxon>
        <taxon>Mycenaceae</taxon>
        <taxon>Mycena</taxon>
    </lineage>
</organism>
<dbReference type="InterPro" id="IPR032675">
    <property type="entry name" value="LRR_dom_sf"/>
</dbReference>
<dbReference type="Proteomes" id="UP001218218">
    <property type="component" value="Unassembled WGS sequence"/>
</dbReference>
<dbReference type="AlphaFoldDB" id="A0AAD7F7D9"/>